<accession>A0A1G9XR27</accession>
<keyword evidence="3" id="KW-1185">Reference proteome</keyword>
<keyword evidence="1" id="KW-1133">Transmembrane helix</keyword>
<dbReference type="RefSeq" id="WP_093208503.1">
    <property type="nucleotide sequence ID" value="NZ_FNGS01000011.1"/>
</dbReference>
<dbReference type="STRING" id="563176.SAMN04488090_4723"/>
<dbReference type="AlphaFoldDB" id="A0A1G9XR27"/>
<keyword evidence="1" id="KW-0812">Transmembrane</keyword>
<keyword evidence="1" id="KW-0472">Membrane</keyword>
<evidence type="ECO:0000256" key="1">
    <source>
        <dbReference type="SAM" id="Phobius"/>
    </source>
</evidence>
<evidence type="ECO:0000313" key="2">
    <source>
        <dbReference type="EMBL" id="SDM99282.1"/>
    </source>
</evidence>
<reference evidence="2 3" key="1">
    <citation type="submission" date="2016-10" db="EMBL/GenBank/DDBJ databases">
        <authorList>
            <person name="de Groot N.N."/>
        </authorList>
    </citation>
    <scope>NUCLEOTIDE SEQUENCE [LARGE SCALE GENOMIC DNA]</scope>
    <source>
        <strain evidence="2 3">DSM 21668</strain>
    </source>
</reference>
<organism evidence="2 3">
    <name type="scientific">Siphonobacter aquaeclarae</name>
    <dbReference type="NCBI Taxonomy" id="563176"/>
    <lineage>
        <taxon>Bacteria</taxon>
        <taxon>Pseudomonadati</taxon>
        <taxon>Bacteroidota</taxon>
        <taxon>Cytophagia</taxon>
        <taxon>Cytophagales</taxon>
        <taxon>Cytophagaceae</taxon>
        <taxon>Siphonobacter</taxon>
    </lineage>
</organism>
<dbReference type="EMBL" id="FNGS01000011">
    <property type="protein sequence ID" value="SDM99282.1"/>
    <property type="molecule type" value="Genomic_DNA"/>
</dbReference>
<name>A0A1G9XR27_9BACT</name>
<feature type="transmembrane region" description="Helical" evidence="1">
    <location>
        <begin position="124"/>
        <end position="142"/>
    </location>
</feature>
<dbReference type="Proteomes" id="UP000198901">
    <property type="component" value="Unassembled WGS sequence"/>
</dbReference>
<sequence>MNLDDLQKQWQQQPDEHIQLPVQLDSLKKARNPVEKIRQNMKNEFWFQLIGLLVISLAPALMKSSREFLVIYYSFLPVVLAISGYYLTRFFRFYRDTIRMDMDTRKNLYRFYFEMKLNIEAYKAFNYCIGIFLIPLGLLFALQDKFPDPFLSIHRYMSTHTIGTEQVIIVAVVLLTAVVVIDLIARVWVEKYYAPYVRQIEAVLNELEAE</sequence>
<protein>
    <submittedName>
        <fullName evidence="2">Uncharacterized protein</fullName>
    </submittedName>
</protein>
<gene>
    <name evidence="2" type="ORF">SAMN04488090_4723</name>
</gene>
<proteinExistence type="predicted"/>
<feature type="transmembrane region" description="Helical" evidence="1">
    <location>
        <begin position="45"/>
        <end position="62"/>
    </location>
</feature>
<evidence type="ECO:0000313" key="3">
    <source>
        <dbReference type="Proteomes" id="UP000198901"/>
    </source>
</evidence>
<feature type="transmembrane region" description="Helical" evidence="1">
    <location>
        <begin position="68"/>
        <end position="87"/>
    </location>
</feature>
<feature type="transmembrane region" description="Helical" evidence="1">
    <location>
        <begin position="167"/>
        <end position="189"/>
    </location>
</feature>